<accession>A0A1I7Z6U3</accession>
<dbReference type="WBParaSite" id="L893_g23356.t2">
    <property type="protein sequence ID" value="L893_g23356.t2"/>
    <property type="gene ID" value="L893_g23356"/>
</dbReference>
<evidence type="ECO:0000313" key="3">
    <source>
        <dbReference type="WBParaSite" id="L893_g23356.t2"/>
    </source>
</evidence>
<protein>
    <submittedName>
        <fullName evidence="3">ZP domain-containing protein</fullName>
    </submittedName>
</protein>
<organism evidence="2 3">
    <name type="scientific">Steinernema glaseri</name>
    <dbReference type="NCBI Taxonomy" id="37863"/>
    <lineage>
        <taxon>Eukaryota</taxon>
        <taxon>Metazoa</taxon>
        <taxon>Ecdysozoa</taxon>
        <taxon>Nematoda</taxon>
        <taxon>Chromadorea</taxon>
        <taxon>Rhabditida</taxon>
        <taxon>Tylenchina</taxon>
        <taxon>Panagrolaimomorpha</taxon>
        <taxon>Strongyloidoidea</taxon>
        <taxon>Steinernematidae</taxon>
        <taxon>Steinernema</taxon>
    </lineage>
</organism>
<feature type="region of interest" description="Disordered" evidence="1">
    <location>
        <begin position="28"/>
        <end position="47"/>
    </location>
</feature>
<dbReference type="AlphaFoldDB" id="A0A1I7Z6U3"/>
<sequence>MGSLSRGKRASLSLEQIKAALEANPKLQQQIGLRTSESASPSPGSRMNAVSVAALQQQLMAIGGDHKVTKRLVVLNSEEDLRYYVQTGLSDYRTAYGRKK</sequence>
<evidence type="ECO:0000313" key="2">
    <source>
        <dbReference type="Proteomes" id="UP000095287"/>
    </source>
</evidence>
<dbReference type="Proteomes" id="UP000095287">
    <property type="component" value="Unplaced"/>
</dbReference>
<reference evidence="3" key="1">
    <citation type="submission" date="2016-11" db="UniProtKB">
        <authorList>
            <consortium name="WormBaseParasite"/>
        </authorList>
    </citation>
    <scope>IDENTIFICATION</scope>
</reference>
<proteinExistence type="predicted"/>
<feature type="compositionally biased region" description="Polar residues" evidence="1">
    <location>
        <begin position="28"/>
        <end position="45"/>
    </location>
</feature>
<keyword evidence="2" id="KW-1185">Reference proteome</keyword>
<evidence type="ECO:0000256" key="1">
    <source>
        <dbReference type="SAM" id="MobiDB-lite"/>
    </source>
</evidence>
<name>A0A1I7Z6U3_9BILA</name>